<dbReference type="AlphaFoldDB" id="A0A2A2H5Y7"/>
<feature type="transmembrane region" description="Helical" evidence="11">
    <location>
        <begin position="371"/>
        <end position="388"/>
    </location>
</feature>
<dbReference type="GO" id="GO:0004222">
    <property type="term" value="F:metalloendopeptidase activity"/>
    <property type="evidence" value="ECO:0007669"/>
    <property type="project" value="InterPro"/>
</dbReference>
<keyword evidence="2" id="KW-1003">Cell membrane</keyword>
<dbReference type="PANTHER" id="PTHR43221:SF2">
    <property type="entry name" value="PROTEASE HTPX HOMOLOG"/>
    <property type="match status" value="1"/>
</dbReference>
<feature type="domain" description="Peptidase M48" evidence="12">
    <location>
        <begin position="272"/>
        <end position="449"/>
    </location>
</feature>
<evidence type="ECO:0000256" key="8">
    <source>
        <dbReference type="ARBA" id="ARBA00022989"/>
    </source>
</evidence>
<keyword evidence="6" id="KW-0378">Hydrolase</keyword>
<comment type="cofactor">
    <cofactor evidence="1">
        <name>Zn(2+)</name>
        <dbReference type="ChEBI" id="CHEBI:29105"/>
    </cofactor>
</comment>
<comment type="caution">
    <text evidence="13">The sequence shown here is derived from an EMBL/GenBank/DDBJ whole genome shotgun (WGS) entry which is preliminary data.</text>
</comment>
<keyword evidence="7" id="KW-0862">Zinc</keyword>
<keyword evidence="9" id="KW-0482">Metalloprotease</keyword>
<feature type="transmembrane region" description="Helical" evidence="11">
    <location>
        <begin position="141"/>
        <end position="160"/>
    </location>
</feature>
<dbReference type="GO" id="GO:0006508">
    <property type="term" value="P:proteolysis"/>
    <property type="evidence" value="ECO:0007669"/>
    <property type="project" value="UniProtKB-KW"/>
</dbReference>
<evidence type="ECO:0000256" key="6">
    <source>
        <dbReference type="ARBA" id="ARBA00022801"/>
    </source>
</evidence>
<evidence type="ECO:0000313" key="14">
    <source>
        <dbReference type="Proteomes" id="UP000217784"/>
    </source>
</evidence>
<dbReference type="InterPro" id="IPR050083">
    <property type="entry name" value="HtpX_protease"/>
</dbReference>
<evidence type="ECO:0000256" key="11">
    <source>
        <dbReference type="SAM" id="Phobius"/>
    </source>
</evidence>
<keyword evidence="8 11" id="KW-1133">Transmembrane helix</keyword>
<dbReference type="Pfam" id="PF01435">
    <property type="entry name" value="Peptidase_M48"/>
    <property type="match status" value="1"/>
</dbReference>
<keyword evidence="4 11" id="KW-0812">Transmembrane</keyword>
<dbReference type="GO" id="GO:0046872">
    <property type="term" value="F:metal ion binding"/>
    <property type="evidence" value="ECO:0007669"/>
    <property type="project" value="UniProtKB-KW"/>
</dbReference>
<evidence type="ECO:0000256" key="5">
    <source>
        <dbReference type="ARBA" id="ARBA00022723"/>
    </source>
</evidence>
<keyword evidence="5" id="KW-0479">Metal-binding</keyword>
<keyword evidence="14" id="KW-1185">Reference proteome</keyword>
<evidence type="ECO:0000256" key="9">
    <source>
        <dbReference type="ARBA" id="ARBA00023049"/>
    </source>
</evidence>
<evidence type="ECO:0000256" key="10">
    <source>
        <dbReference type="ARBA" id="ARBA00023136"/>
    </source>
</evidence>
<sequence length="475" mass="54319">MIEIPETQTFLIDFDISQEYHDEVLSFIDENYLMVKPEYFSNVRRVKEENANRLLFTAKDPAHGFQIEAEVKSGNPVELTLIPGDGTPSKFTESIKDDIYFIVHLFEDNIRSSTIYFSWVEGEKVIPEQPPTSKKRTGDQLFTSSLLLVYILFFAFNIVLFFLFGLYYAVALILISQFVIVLFSNKILAYGNKWNVSLQNPYVHILEYQLPFKEFKEFQEKFGKETVTQIKKEIYDRTFNQGIKPTCKLGDEVLEKYGFSCNPYRSLYKTVNVYDIVKKAADSFGLPMPKIVISNTMIANAAATGPTPSKGLVLITTGLLVQLNEKEILSVLGHEMGHLQGRDPLILFSIISGEFILRFTVLFPLVIINPIIYIIVVMALIFFVGKFFETRADLLSAMKVGQPDILAEALRKIAYQRLQMEKVGSKIPRWLSWDTHPPVYFRIDRLKGMQTPVKSKNPLIQSARDVVNGFLASFK</sequence>
<evidence type="ECO:0000256" key="2">
    <source>
        <dbReference type="ARBA" id="ARBA00022475"/>
    </source>
</evidence>
<evidence type="ECO:0000259" key="12">
    <source>
        <dbReference type="Pfam" id="PF01435"/>
    </source>
</evidence>
<evidence type="ECO:0000256" key="1">
    <source>
        <dbReference type="ARBA" id="ARBA00001947"/>
    </source>
</evidence>
<feature type="transmembrane region" description="Helical" evidence="11">
    <location>
        <begin position="166"/>
        <end position="184"/>
    </location>
</feature>
<dbReference type="EMBL" id="LMVM01000012">
    <property type="protein sequence ID" value="PAV04778.1"/>
    <property type="molecule type" value="Genomic_DNA"/>
</dbReference>
<accession>A0A2A2H5Y7</accession>
<dbReference type="PANTHER" id="PTHR43221">
    <property type="entry name" value="PROTEASE HTPX"/>
    <property type="match status" value="1"/>
</dbReference>
<evidence type="ECO:0000256" key="7">
    <source>
        <dbReference type="ARBA" id="ARBA00022833"/>
    </source>
</evidence>
<dbReference type="Proteomes" id="UP000217784">
    <property type="component" value="Unassembled WGS sequence"/>
</dbReference>
<evidence type="ECO:0000256" key="3">
    <source>
        <dbReference type="ARBA" id="ARBA00022670"/>
    </source>
</evidence>
<dbReference type="OrthoDB" id="28389at2157"/>
<proteinExistence type="predicted"/>
<evidence type="ECO:0000256" key="4">
    <source>
        <dbReference type="ARBA" id="ARBA00022692"/>
    </source>
</evidence>
<keyword evidence="3" id="KW-0645">Protease</keyword>
<organism evidence="13 14">
    <name type="scientific">Methanobacterium bryantii</name>
    <dbReference type="NCBI Taxonomy" id="2161"/>
    <lineage>
        <taxon>Archaea</taxon>
        <taxon>Methanobacteriati</taxon>
        <taxon>Methanobacteriota</taxon>
        <taxon>Methanomada group</taxon>
        <taxon>Methanobacteria</taxon>
        <taxon>Methanobacteriales</taxon>
        <taxon>Methanobacteriaceae</taxon>
        <taxon>Methanobacterium</taxon>
    </lineage>
</organism>
<reference evidence="13 14" key="1">
    <citation type="journal article" date="2017" name="BMC Genomics">
        <title>Genomic analysis of methanogenic archaea reveals a shift towards energy conservation.</title>
        <authorList>
            <person name="Gilmore S.P."/>
            <person name="Henske J.K."/>
            <person name="Sexton J.A."/>
            <person name="Solomon K.V."/>
            <person name="Seppala S."/>
            <person name="Yoo J.I."/>
            <person name="Huyett L.M."/>
            <person name="Pressman A."/>
            <person name="Cogan J.Z."/>
            <person name="Kivenson V."/>
            <person name="Peng X."/>
            <person name="Tan Y."/>
            <person name="Valentine D.L."/>
            <person name="O'Malley M.A."/>
        </authorList>
    </citation>
    <scope>NUCLEOTIDE SEQUENCE [LARGE SCALE GENOMIC DNA]</scope>
    <source>
        <strain evidence="13 14">M.o.H.</strain>
    </source>
</reference>
<dbReference type="InterPro" id="IPR001915">
    <property type="entry name" value="Peptidase_M48"/>
</dbReference>
<name>A0A2A2H5Y7_METBR</name>
<gene>
    <name evidence="13" type="ORF">ASJ80_10725</name>
</gene>
<protein>
    <submittedName>
        <fullName evidence="13">Heat-shock protein HtpX</fullName>
    </submittedName>
</protein>
<dbReference type="RefSeq" id="WP_069582214.1">
    <property type="nucleotide sequence ID" value="NZ_LMVM01000012.1"/>
</dbReference>
<dbReference type="Gene3D" id="3.30.2010.10">
    <property type="entry name" value="Metalloproteases ('zincins'), catalytic domain"/>
    <property type="match status" value="1"/>
</dbReference>
<evidence type="ECO:0000313" key="13">
    <source>
        <dbReference type="EMBL" id="PAV04778.1"/>
    </source>
</evidence>
<keyword evidence="10 11" id="KW-0472">Membrane</keyword>